<dbReference type="RefSeq" id="WP_135768438.1">
    <property type="nucleotide sequence ID" value="NZ_RQET01000008.1"/>
</dbReference>
<keyword evidence="3" id="KW-1185">Reference proteome</keyword>
<evidence type="ECO:0000313" key="2">
    <source>
        <dbReference type="EMBL" id="TGK10077.1"/>
    </source>
</evidence>
<dbReference type="OrthoDB" id="320429at2"/>
<proteinExistence type="predicted"/>
<feature type="transmembrane region" description="Helical" evidence="1">
    <location>
        <begin position="191"/>
        <end position="212"/>
    </location>
</feature>
<feature type="transmembrane region" description="Helical" evidence="1">
    <location>
        <begin position="129"/>
        <end position="151"/>
    </location>
</feature>
<protein>
    <recommendedName>
        <fullName evidence="4">Histidine kinase N-terminal 7TM region domain-containing protein</fullName>
    </recommendedName>
</protein>
<keyword evidence="1" id="KW-0812">Transmembrane</keyword>
<name>A0A4R9GFW8_9LEPT</name>
<dbReference type="Proteomes" id="UP000298458">
    <property type="component" value="Unassembled WGS sequence"/>
</dbReference>
<keyword evidence="1" id="KW-0472">Membrane</keyword>
<gene>
    <name evidence="2" type="ORF">EHO60_12065</name>
</gene>
<dbReference type="EMBL" id="RQET01000008">
    <property type="protein sequence ID" value="TGK10077.1"/>
    <property type="molecule type" value="Genomic_DNA"/>
</dbReference>
<dbReference type="AlphaFoldDB" id="A0A4R9GFW8"/>
<organism evidence="2 3">
    <name type="scientific">Leptospira fletcheri</name>
    <dbReference type="NCBI Taxonomy" id="2484981"/>
    <lineage>
        <taxon>Bacteria</taxon>
        <taxon>Pseudomonadati</taxon>
        <taxon>Spirochaetota</taxon>
        <taxon>Spirochaetia</taxon>
        <taxon>Leptospirales</taxon>
        <taxon>Leptospiraceae</taxon>
        <taxon>Leptospira</taxon>
    </lineage>
</organism>
<evidence type="ECO:0000313" key="3">
    <source>
        <dbReference type="Proteomes" id="UP000298458"/>
    </source>
</evidence>
<reference evidence="2" key="1">
    <citation type="journal article" date="2019" name="PLoS Negl. Trop. Dis.">
        <title>Revisiting the worldwide diversity of Leptospira species in the environment.</title>
        <authorList>
            <person name="Vincent A.T."/>
            <person name="Schiettekatte O."/>
            <person name="Bourhy P."/>
            <person name="Veyrier F.J."/>
            <person name="Picardeau M."/>
        </authorList>
    </citation>
    <scope>NUCLEOTIDE SEQUENCE [LARGE SCALE GENOMIC DNA]</scope>
    <source>
        <strain evidence="2">SSW15</strain>
    </source>
</reference>
<keyword evidence="1" id="KW-1133">Transmembrane helix</keyword>
<comment type="caution">
    <text evidence="2">The sequence shown here is derived from an EMBL/GenBank/DDBJ whole genome shotgun (WGS) entry which is preliminary data.</text>
</comment>
<feature type="transmembrane region" description="Helical" evidence="1">
    <location>
        <begin position="163"/>
        <end position="185"/>
    </location>
</feature>
<evidence type="ECO:0000256" key="1">
    <source>
        <dbReference type="SAM" id="Phobius"/>
    </source>
</evidence>
<feature type="transmembrane region" description="Helical" evidence="1">
    <location>
        <begin position="90"/>
        <end position="109"/>
    </location>
</feature>
<accession>A0A4R9GFW8</accession>
<evidence type="ECO:0008006" key="4">
    <source>
        <dbReference type="Google" id="ProtNLM"/>
    </source>
</evidence>
<sequence length="305" mass="35827">MGLIMFGLIFGSAVFFYKYSHRTNLSKAFALMAFTLSFWGFSLFWSDYDLFPGFRWTMIQCITVFPLFVPVLLTYITYNYTRPVDPKNPPLVLTIFHTIVIVYFLWLSWEGRLSPFIAENGESVFRGNFQYYFPYCGYIIGTILVSLFVMIRNILRGEHFVRLHSIYMFTGVSVGGFVSVVFTLVLPLLGIHLTFFSIFGLLIFLWVTWIPLEKYSLFNADLLDFRIEMRHPKISSVILEINRFFLSKLYPNQFEVARKKFEDEIEKVLHSSGSKLVIDHRRNPENFPSYLKGYIQDIKKSFFKS</sequence>
<feature type="transmembrane region" description="Helical" evidence="1">
    <location>
        <begin position="57"/>
        <end position="78"/>
    </location>
</feature>
<feature type="transmembrane region" description="Helical" evidence="1">
    <location>
        <begin position="28"/>
        <end position="45"/>
    </location>
</feature>